<dbReference type="GO" id="GO:0008168">
    <property type="term" value="F:methyltransferase activity"/>
    <property type="evidence" value="ECO:0007669"/>
    <property type="project" value="UniProtKB-KW"/>
</dbReference>
<evidence type="ECO:0000256" key="3">
    <source>
        <dbReference type="ARBA" id="ARBA00022603"/>
    </source>
</evidence>
<evidence type="ECO:0000256" key="1">
    <source>
        <dbReference type="ARBA" id="ARBA00010396"/>
    </source>
</evidence>
<dbReference type="PANTHER" id="PTHR11265">
    <property type="entry name" value="S-ADENOSYL-METHYLTRANSFERASE MRAW"/>
    <property type="match status" value="1"/>
</dbReference>
<comment type="catalytic activity">
    <reaction evidence="6">
        <text>cytidine(1402) in 16S rRNA + S-adenosyl-L-methionine = N(4)-methylcytidine(1402) in 16S rRNA + S-adenosyl-L-homocysteine + H(+)</text>
        <dbReference type="Rhea" id="RHEA:42928"/>
        <dbReference type="Rhea" id="RHEA-COMP:10286"/>
        <dbReference type="Rhea" id="RHEA-COMP:10287"/>
        <dbReference type="ChEBI" id="CHEBI:15378"/>
        <dbReference type="ChEBI" id="CHEBI:57856"/>
        <dbReference type="ChEBI" id="CHEBI:59789"/>
        <dbReference type="ChEBI" id="CHEBI:74506"/>
        <dbReference type="ChEBI" id="CHEBI:82748"/>
        <dbReference type="EC" id="2.1.1.199"/>
    </reaction>
</comment>
<dbReference type="InterPro" id="IPR029063">
    <property type="entry name" value="SAM-dependent_MTases_sf"/>
</dbReference>
<keyword evidence="5 6" id="KW-0949">S-adenosyl-L-methionine</keyword>
<reference evidence="7 8" key="1">
    <citation type="submission" date="2022-05" db="EMBL/GenBank/DDBJ databases">
        <title>Microbulbifer sp. nov., isolated from sponge.</title>
        <authorList>
            <person name="Gao L."/>
        </authorList>
    </citation>
    <scope>NUCLEOTIDE SEQUENCE [LARGE SCALE GENOMIC DNA]</scope>
    <source>
        <strain evidence="7 8">MI-G</strain>
    </source>
</reference>
<dbReference type="Pfam" id="PF01795">
    <property type="entry name" value="Methyltransf_5"/>
    <property type="match status" value="1"/>
</dbReference>
<feature type="binding site" evidence="6">
    <location>
        <begin position="34"/>
        <end position="36"/>
    </location>
    <ligand>
        <name>S-adenosyl-L-methionine</name>
        <dbReference type="ChEBI" id="CHEBI:59789"/>
    </ligand>
</feature>
<organism evidence="7 8">
    <name type="scientific">Microbulbifer spongiae</name>
    <dbReference type="NCBI Taxonomy" id="2944933"/>
    <lineage>
        <taxon>Bacteria</taxon>
        <taxon>Pseudomonadati</taxon>
        <taxon>Pseudomonadota</taxon>
        <taxon>Gammaproteobacteria</taxon>
        <taxon>Cellvibrionales</taxon>
        <taxon>Microbulbiferaceae</taxon>
        <taxon>Microbulbifer</taxon>
    </lineage>
</organism>
<dbReference type="PANTHER" id="PTHR11265:SF0">
    <property type="entry name" value="12S RRNA N4-METHYLCYTIDINE METHYLTRANSFERASE"/>
    <property type="match status" value="1"/>
</dbReference>
<evidence type="ECO:0000313" key="7">
    <source>
        <dbReference type="EMBL" id="WKD48636.1"/>
    </source>
</evidence>
<feature type="binding site" evidence="6">
    <location>
        <position position="100"/>
    </location>
    <ligand>
        <name>S-adenosyl-L-methionine</name>
        <dbReference type="ChEBI" id="CHEBI:59789"/>
    </ligand>
</feature>
<dbReference type="SUPFAM" id="SSF53335">
    <property type="entry name" value="S-adenosyl-L-methionine-dependent methyltransferases"/>
    <property type="match status" value="1"/>
</dbReference>
<feature type="binding site" evidence="6">
    <location>
        <position position="54"/>
    </location>
    <ligand>
        <name>S-adenosyl-L-methionine</name>
        <dbReference type="ChEBI" id="CHEBI:59789"/>
    </ligand>
</feature>
<feature type="binding site" evidence="6">
    <location>
        <position position="80"/>
    </location>
    <ligand>
        <name>S-adenosyl-L-methionine</name>
        <dbReference type="ChEBI" id="CHEBI:59789"/>
    </ligand>
</feature>
<evidence type="ECO:0000256" key="2">
    <source>
        <dbReference type="ARBA" id="ARBA00022552"/>
    </source>
</evidence>
<proteinExistence type="inferred from homology"/>
<gene>
    <name evidence="6 7" type="primary">rsmH</name>
    <name evidence="7" type="ORF">M8T91_11990</name>
</gene>
<evidence type="ECO:0000256" key="6">
    <source>
        <dbReference type="HAMAP-Rule" id="MF_01007"/>
    </source>
</evidence>
<evidence type="ECO:0000313" key="8">
    <source>
        <dbReference type="Proteomes" id="UP001321520"/>
    </source>
</evidence>
<dbReference type="HAMAP" id="MF_01007">
    <property type="entry name" value="16SrRNA_methyltr_H"/>
    <property type="match status" value="1"/>
</dbReference>
<dbReference type="InterPro" id="IPR002903">
    <property type="entry name" value="RsmH"/>
</dbReference>
<dbReference type="SUPFAM" id="SSF81799">
    <property type="entry name" value="Putative methyltransferase TM0872, insert domain"/>
    <property type="match status" value="1"/>
</dbReference>
<keyword evidence="2 6" id="KW-0698">rRNA processing</keyword>
<accession>A0ABY9ECZ7</accession>
<protein>
    <recommendedName>
        <fullName evidence="6">Ribosomal RNA small subunit methyltransferase H</fullName>
        <ecNumber evidence="6">2.1.1.199</ecNumber>
    </recommendedName>
    <alternativeName>
        <fullName evidence="6">16S rRNA m(4)C1402 methyltransferase</fullName>
    </alternativeName>
    <alternativeName>
        <fullName evidence="6">rRNA (cytosine-N(4)-)-methyltransferase RsmH</fullName>
    </alternativeName>
</protein>
<comment type="similarity">
    <text evidence="1 6">Belongs to the methyltransferase superfamily. RsmH family.</text>
</comment>
<evidence type="ECO:0000256" key="4">
    <source>
        <dbReference type="ARBA" id="ARBA00022679"/>
    </source>
</evidence>
<dbReference type="EC" id="2.1.1.199" evidence="6"/>
<keyword evidence="3 6" id="KW-0489">Methyltransferase</keyword>
<sequence length="310" mass="34521">MSQELHRSVLLREAVDALVTEPDDFYIDGTFGRGGHSAAILERLGPGGHLLAVDKDPQAIEYARRHFGTDSRFSIWHGSFADMDRAAGEHAGQVRGILLDLGVSSPQLDRAERGFSFMRDGPLDMRMDTSRGISAAHWVNTEAEAEMARVFREYGEERFARRMATAIVRRRAERPFVRTLDLAQVVKAANPAWEKGKHPATRVFQAIRIHINGELDDLQSALEKSLALLAPGGRLVIISFHSLEDRLVKRFIRAQERGPLLPRGLPVMHNQIARSLRSVGKALKATAFEAEDNQRSRSAVMRTAEKLGGD</sequence>
<keyword evidence="6" id="KW-0963">Cytoplasm</keyword>
<comment type="subcellular location">
    <subcellularLocation>
        <location evidence="6">Cytoplasm</location>
    </subcellularLocation>
</comment>
<dbReference type="InterPro" id="IPR023397">
    <property type="entry name" value="SAM-dep_MeTrfase_MraW_recog"/>
</dbReference>
<evidence type="ECO:0000256" key="5">
    <source>
        <dbReference type="ARBA" id="ARBA00022691"/>
    </source>
</evidence>
<keyword evidence="4 6" id="KW-0808">Transferase</keyword>
<dbReference type="NCBIfam" id="TIGR00006">
    <property type="entry name" value="16S rRNA (cytosine(1402)-N(4))-methyltransferase RsmH"/>
    <property type="match status" value="1"/>
</dbReference>
<comment type="function">
    <text evidence="6">Specifically methylates the N4 position of cytidine in position 1402 (C1402) of 16S rRNA.</text>
</comment>
<name>A0ABY9ECZ7_9GAMM</name>
<dbReference type="EMBL" id="CP098023">
    <property type="protein sequence ID" value="WKD48636.1"/>
    <property type="molecule type" value="Genomic_DNA"/>
</dbReference>
<keyword evidence="8" id="KW-1185">Reference proteome</keyword>
<dbReference type="Proteomes" id="UP001321520">
    <property type="component" value="Chromosome"/>
</dbReference>
<dbReference type="Gene3D" id="1.10.150.170">
    <property type="entry name" value="Putative methyltransferase TM0872, insert domain"/>
    <property type="match status" value="1"/>
</dbReference>
<dbReference type="RefSeq" id="WP_301414405.1">
    <property type="nucleotide sequence ID" value="NZ_CP098023.1"/>
</dbReference>
<dbReference type="PIRSF" id="PIRSF004486">
    <property type="entry name" value="MraW"/>
    <property type="match status" value="1"/>
</dbReference>
<dbReference type="GO" id="GO:0032259">
    <property type="term" value="P:methylation"/>
    <property type="evidence" value="ECO:0007669"/>
    <property type="project" value="UniProtKB-KW"/>
</dbReference>
<feature type="binding site" evidence="6">
    <location>
        <position position="107"/>
    </location>
    <ligand>
        <name>S-adenosyl-L-methionine</name>
        <dbReference type="ChEBI" id="CHEBI:59789"/>
    </ligand>
</feature>
<dbReference type="Gene3D" id="3.40.50.150">
    <property type="entry name" value="Vaccinia Virus protein VP39"/>
    <property type="match status" value="1"/>
</dbReference>